<comment type="caution">
    <text evidence="1">The sequence shown here is derived from an EMBL/GenBank/DDBJ whole genome shotgun (WGS) entry which is preliminary data.</text>
</comment>
<dbReference type="AlphaFoldDB" id="A0A507CQW4"/>
<name>A0A507CQW4_9FUNG</name>
<gene>
    <name evidence="1" type="ORF">SeMB42_g05523</name>
</gene>
<proteinExistence type="predicted"/>
<dbReference type="Proteomes" id="UP000317494">
    <property type="component" value="Unassembled WGS sequence"/>
</dbReference>
<dbReference type="VEuPathDB" id="FungiDB:SeMB42_g05523"/>
<evidence type="ECO:0000313" key="1">
    <source>
        <dbReference type="EMBL" id="TPX41552.1"/>
    </source>
</evidence>
<sequence length="106" mass="12232">MFPMPTHCRRFDMRAHAEFLRVTSRSRCIAEVYDLVNPLAIADWQLTKSDILYTDTKALFVQPLRTIPSLASAGKAGVMNLKGFDPRLNPSFQFLQTLRRELYEIL</sequence>
<accession>A0A507CQW4</accession>
<evidence type="ECO:0000313" key="2">
    <source>
        <dbReference type="Proteomes" id="UP000317494"/>
    </source>
</evidence>
<organism evidence="1 2">
    <name type="scientific">Synchytrium endobioticum</name>
    <dbReference type="NCBI Taxonomy" id="286115"/>
    <lineage>
        <taxon>Eukaryota</taxon>
        <taxon>Fungi</taxon>
        <taxon>Fungi incertae sedis</taxon>
        <taxon>Chytridiomycota</taxon>
        <taxon>Chytridiomycota incertae sedis</taxon>
        <taxon>Chytridiomycetes</taxon>
        <taxon>Synchytriales</taxon>
        <taxon>Synchytriaceae</taxon>
        <taxon>Synchytrium</taxon>
    </lineage>
</organism>
<keyword evidence="2" id="KW-1185">Reference proteome</keyword>
<reference evidence="1 2" key="1">
    <citation type="journal article" date="2019" name="Sci. Rep.">
        <title>Comparative genomics of chytrid fungi reveal insights into the obligate biotrophic and pathogenic lifestyle of Synchytrium endobioticum.</title>
        <authorList>
            <person name="van de Vossenberg B.T.L.H."/>
            <person name="Warris S."/>
            <person name="Nguyen H.D.T."/>
            <person name="van Gent-Pelzer M.P.E."/>
            <person name="Joly D.L."/>
            <person name="van de Geest H.C."/>
            <person name="Bonants P.J.M."/>
            <person name="Smith D.S."/>
            <person name="Levesque C.A."/>
            <person name="van der Lee T.A.J."/>
        </authorList>
    </citation>
    <scope>NUCLEOTIDE SEQUENCE [LARGE SCALE GENOMIC DNA]</scope>
    <source>
        <strain evidence="1 2">MB42</strain>
    </source>
</reference>
<protein>
    <submittedName>
        <fullName evidence="1">Uncharacterized protein</fullName>
    </submittedName>
</protein>
<dbReference type="EMBL" id="QEAN01000267">
    <property type="protein sequence ID" value="TPX41552.1"/>
    <property type="molecule type" value="Genomic_DNA"/>
</dbReference>